<evidence type="ECO:0000313" key="3">
    <source>
        <dbReference type="EMBL" id="WKN39823.1"/>
    </source>
</evidence>
<reference evidence="3" key="1">
    <citation type="journal article" date="2023" name="Comput. Struct. Biotechnol. J.">
        <title>Discovery of a novel marine Bacteroidetes with a rich repertoire of carbohydrate-active enzymes.</title>
        <authorList>
            <person name="Chen B."/>
            <person name="Liu G."/>
            <person name="Chen Q."/>
            <person name="Wang H."/>
            <person name="Liu L."/>
            <person name="Tang K."/>
        </authorList>
    </citation>
    <scope>NUCLEOTIDE SEQUENCE</scope>
    <source>
        <strain evidence="3">TK19036</strain>
    </source>
</reference>
<keyword evidence="2" id="KW-0472">Membrane</keyword>
<dbReference type="AlphaFoldDB" id="A0AA49JJJ5"/>
<protein>
    <submittedName>
        <fullName evidence="3">Uncharacterized protein</fullName>
    </submittedName>
</protein>
<feature type="region of interest" description="Disordered" evidence="1">
    <location>
        <begin position="1"/>
        <end position="23"/>
    </location>
</feature>
<accession>A0AA49JJJ5</accession>
<gene>
    <name evidence="3" type="ORF">K4G66_14095</name>
</gene>
<name>A0AA49JJJ5_9BACT</name>
<reference evidence="3" key="2">
    <citation type="journal article" date="2024" name="Antonie Van Leeuwenhoek">
        <title>Roseihalotalea indica gen. nov., sp. nov., a halophilic Bacteroidetes from mesopelagic Southwest Indian Ocean with higher carbohydrate metabolic potential.</title>
        <authorList>
            <person name="Chen B."/>
            <person name="Zhang M."/>
            <person name="Lin D."/>
            <person name="Ye J."/>
            <person name="Tang K."/>
        </authorList>
    </citation>
    <scope>NUCLEOTIDE SEQUENCE</scope>
    <source>
        <strain evidence="3">TK19036</strain>
    </source>
</reference>
<organism evidence="3">
    <name type="scientific">Roseihalotalea indica</name>
    <dbReference type="NCBI Taxonomy" id="2867963"/>
    <lineage>
        <taxon>Bacteria</taxon>
        <taxon>Pseudomonadati</taxon>
        <taxon>Bacteroidota</taxon>
        <taxon>Cytophagia</taxon>
        <taxon>Cytophagales</taxon>
        <taxon>Catalimonadaceae</taxon>
        <taxon>Roseihalotalea</taxon>
    </lineage>
</organism>
<dbReference type="EMBL" id="CP120682">
    <property type="protein sequence ID" value="WKN39823.1"/>
    <property type="molecule type" value="Genomic_DNA"/>
</dbReference>
<evidence type="ECO:0000256" key="2">
    <source>
        <dbReference type="SAM" id="Phobius"/>
    </source>
</evidence>
<feature type="transmembrane region" description="Helical" evidence="2">
    <location>
        <begin position="59"/>
        <end position="76"/>
    </location>
</feature>
<proteinExistence type="predicted"/>
<keyword evidence="2" id="KW-0812">Transmembrane</keyword>
<sequence>MANPMNLDDLKKKGVTKDPFPAPEGYFDSLSDRIQARITEEEEASQVPSAKTIGLASRWYYAAAAVAALVISVWLINPFKTTSDSVAANEGPAEEKVQTLLAEVSNEDLIDYLQMNQVDIYTSVSLTETEEEELLETELESYELPEEYYPDMEYIEDYL</sequence>
<keyword evidence="2" id="KW-1133">Transmembrane helix</keyword>
<evidence type="ECO:0000256" key="1">
    <source>
        <dbReference type="SAM" id="MobiDB-lite"/>
    </source>
</evidence>